<evidence type="ECO:0000256" key="2">
    <source>
        <dbReference type="SAM" id="MobiDB-lite"/>
    </source>
</evidence>
<keyword evidence="3" id="KW-1133">Transmembrane helix</keyword>
<comment type="caution">
    <text evidence="6">The sequence shown here is derived from an EMBL/GenBank/DDBJ whole genome shotgun (WGS) entry which is preliminary data.</text>
</comment>
<evidence type="ECO:0000256" key="1">
    <source>
        <dbReference type="ARBA" id="ARBA00022737"/>
    </source>
</evidence>
<keyword evidence="3" id="KW-0472">Membrane</keyword>
<dbReference type="InterPro" id="IPR003961">
    <property type="entry name" value="FN3_dom"/>
</dbReference>
<feature type="region of interest" description="Disordered" evidence="2">
    <location>
        <begin position="460"/>
        <end position="480"/>
    </location>
</feature>
<dbReference type="GO" id="GO:0030154">
    <property type="term" value="P:cell differentiation"/>
    <property type="evidence" value="ECO:0007669"/>
    <property type="project" value="UniProtKB-ARBA"/>
</dbReference>
<dbReference type="InterPro" id="IPR013783">
    <property type="entry name" value="Ig-like_fold"/>
</dbReference>
<dbReference type="GO" id="GO:0009653">
    <property type="term" value="P:anatomical structure morphogenesis"/>
    <property type="evidence" value="ECO:0007669"/>
    <property type="project" value="UniProtKB-ARBA"/>
</dbReference>
<dbReference type="PANTHER" id="PTHR23278">
    <property type="entry name" value="SIDESTEP PROTEIN"/>
    <property type="match status" value="1"/>
</dbReference>
<name>A0A8J5K4J8_HOMAM</name>
<accession>A0A8J5K4J8</accession>
<dbReference type="InterPro" id="IPR007110">
    <property type="entry name" value="Ig-like_dom"/>
</dbReference>
<feature type="compositionally biased region" description="Polar residues" evidence="2">
    <location>
        <begin position="614"/>
        <end position="625"/>
    </location>
</feature>
<dbReference type="EMBL" id="JAHLQT010014098">
    <property type="protein sequence ID" value="KAG7170492.1"/>
    <property type="molecule type" value="Genomic_DNA"/>
</dbReference>
<feature type="transmembrane region" description="Helical" evidence="3">
    <location>
        <begin position="369"/>
        <end position="397"/>
    </location>
</feature>
<dbReference type="PROSITE" id="PS50835">
    <property type="entry name" value="IG_LIKE"/>
    <property type="match status" value="1"/>
</dbReference>
<evidence type="ECO:0000259" key="4">
    <source>
        <dbReference type="PROSITE" id="PS50835"/>
    </source>
</evidence>
<gene>
    <name evidence="6" type="primary">Ncam1-L3</name>
    <name evidence="6" type="ORF">Hamer_G018983</name>
</gene>
<dbReference type="InterPro" id="IPR003599">
    <property type="entry name" value="Ig_sub"/>
</dbReference>
<dbReference type="Pfam" id="PF07679">
    <property type="entry name" value="I-set"/>
    <property type="match status" value="1"/>
</dbReference>
<dbReference type="SUPFAM" id="SSF49265">
    <property type="entry name" value="Fibronectin type III"/>
    <property type="match status" value="1"/>
</dbReference>
<evidence type="ECO:0000313" key="6">
    <source>
        <dbReference type="EMBL" id="KAG7170492.1"/>
    </source>
</evidence>
<sequence length="625" mass="66883">MVPPVEVKILGRNAALSEGERYSLVCEAGGSRPPADLSWYLDGLLMTDTKDQLRAGQSLAMTNIKEGDDVYFECKIHANPSVFRVQWFLNGIESQQNFTAGVIQSNQSLVLQKVGRGSSGLYTCRAVNMQGSDSSNAIQLNVKYAPVCAGGQKWVYGGGRQQPINVTCRVEAHPEATEFRWAFNTSSEYVQIPQDRIHSSRGRSMVAYTPQTHHDFGSLLCWGVNDVDTQELPCVYHIVPAGVPEAVHNCSAWHNTSRAGEVVVACHEGWGGGLSQTFTLEVREAIPQGPSSSGTSPPLGKILAALRHQSAPHFTVTGLAPGTEYHLAVVASNAQGDAKPTVLVHLTPIDVAEKRMSATTPGSSGSVQLVLLSPIVGVVVGVVASLLVCSAVVVVIVRARCAARGRHTHTKIVNSPDGSFYINPGSLLSNGVLVTRETDALLQDPSVRSVVGGGIPNTTTSFHLPHLPPPPTTTAATSSDPTITLSIGRTSFQHPTICRSPPGPQHCPQDLYLQKLNCDQSRPTSFQHPVAPRDPLMSFTSMGRGASPSLTSPVSHLSPSVPQKCPQDLYLHKLECDAARHLLVTPSQSLQRLSGRDNSTTPHYPARHDLDPRVTTSAGGTVCMT</sequence>
<dbReference type="SMART" id="SM00408">
    <property type="entry name" value="IGc2"/>
    <property type="match status" value="1"/>
</dbReference>
<keyword evidence="1" id="KW-0677">Repeat</keyword>
<dbReference type="InterPro" id="IPR036116">
    <property type="entry name" value="FN3_sf"/>
</dbReference>
<dbReference type="Gene3D" id="2.60.40.10">
    <property type="entry name" value="Immunoglobulins"/>
    <property type="match status" value="4"/>
</dbReference>
<feature type="domain" description="Ig-like" evidence="4">
    <location>
        <begin position="3"/>
        <end position="141"/>
    </location>
</feature>
<dbReference type="AlphaFoldDB" id="A0A8J5K4J8"/>
<dbReference type="SMART" id="SM00409">
    <property type="entry name" value="IG"/>
    <property type="match status" value="1"/>
</dbReference>
<feature type="domain" description="Fibronectin type-III" evidence="5">
    <location>
        <begin position="243"/>
        <end position="352"/>
    </location>
</feature>
<dbReference type="Proteomes" id="UP000747542">
    <property type="component" value="Unassembled WGS sequence"/>
</dbReference>
<dbReference type="PANTHER" id="PTHR23278:SF19">
    <property type="entry name" value="OBSCURIN"/>
    <property type="match status" value="1"/>
</dbReference>
<evidence type="ECO:0000259" key="5">
    <source>
        <dbReference type="PROSITE" id="PS50853"/>
    </source>
</evidence>
<proteinExistence type="predicted"/>
<evidence type="ECO:0000313" key="7">
    <source>
        <dbReference type="Proteomes" id="UP000747542"/>
    </source>
</evidence>
<reference evidence="6" key="1">
    <citation type="journal article" date="2021" name="Sci. Adv.">
        <title>The American lobster genome reveals insights on longevity, neural, and immune adaptations.</title>
        <authorList>
            <person name="Polinski J.M."/>
            <person name="Zimin A.V."/>
            <person name="Clark K.F."/>
            <person name="Kohn A.B."/>
            <person name="Sadowski N."/>
            <person name="Timp W."/>
            <person name="Ptitsyn A."/>
            <person name="Khanna P."/>
            <person name="Romanova D.Y."/>
            <person name="Williams P."/>
            <person name="Greenwood S.J."/>
            <person name="Moroz L.L."/>
            <person name="Walt D.R."/>
            <person name="Bodnar A.G."/>
        </authorList>
    </citation>
    <scope>NUCLEOTIDE SEQUENCE</scope>
    <source>
        <strain evidence="6">GMGI-L3</strain>
    </source>
</reference>
<keyword evidence="7" id="KW-1185">Reference proteome</keyword>
<dbReference type="PROSITE" id="PS50853">
    <property type="entry name" value="FN3"/>
    <property type="match status" value="1"/>
</dbReference>
<keyword evidence="3" id="KW-0812">Transmembrane</keyword>
<protein>
    <submittedName>
        <fullName evidence="6">Neural cell adhesion molecule 1-like 3</fullName>
    </submittedName>
</protein>
<dbReference type="InterPro" id="IPR003598">
    <property type="entry name" value="Ig_sub2"/>
</dbReference>
<dbReference type="InterPro" id="IPR013098">
    <property type="entry name" value="Ig_I-set"/>
</dbReference>
<dbReference type="SUPFAM" id="SSF48726">
    <property type="entry name" value="Immunoglobulin"/>
    <property type="match status" value="2"/>
</dbReference>
<feature type="compositionally biased region" description="Polar residues" evidence="2">
    <location>
        <begin position="589"/>
        <end position="602"/>
    </location>
</feature>
<evidence type="ECO:0000256" key="3">
    <source>
        <dbReference type="SAM" id="Phobius"/>
    </source>
</evidence>
<dbReference type="CDD" id="cd00063">
    <property type="entry name" value="FN3"/>
    <property type="match status" value="1"/>
</dbReference>
<feature type="region of interest" description="Disordered" evidence="2">
    <location>
        <begin position="589"/>
        <end position="625"/>
    </location>
</feature>
<dbReference type="InterPro" id="IPR036179">
    <property type="entry name" value="Ig-like_dom_sf"/>
</dbReference>
<organism evidence="6 7">
    <name type="scientific">Homarus americanus</name>
    <name type="common">American lobster</name>
    <dbReference type="NCBI Taxonomy" id="6706"/>
    <lineage>
        <taxon>Eukaryota</taxon>
        <taxon>Metazoa</taxon>
        <taxon>Ecdysozoa</taxon>
        <taxon>Arthropoda</taxon>
        <taxon>Crustacea</taxon>
        <taxon>Multicrustacea</taxon>
        <taxon>Malacostraca</taxon>
        <taxon>Eumalacostraca</taxon>
        <taxon>Eucarida</taxon>
        <taxon>Decapoda</taxon>
        <taxon>Pleocyemata</taxon>
        <taxon>Astacidea</taxon>
        <taxon>Nephropoidea</taxon>
        <taxon>Nephropidae</taxon>
        <taxon>Homarus</taxon>
    </lineage>
</organism>